<name>A0A516RCR2_STRST</name>
<dbReference type="Proteomes" id="UP000316806">
    <property type="component" value="Chromosome"/>
</dbReference>
<accession>A0A516RCR2</accession>
<dbReference type="Pfam" id="PF19674">
    <property type="entry name" value="DUF6177"/>
    <property type="match status" value="1"/>
</dbReference>
<evidence type="ECO:0000313" key="2">
    <source>
        <dbReference type="Proteomes" id="UP000316806"/>
    </source>
</evidence>
<sequence length="472" mass="49462">MTKDVIALTPKMPDSMALLAGLHAGGPELGVTTSADDAVIHLCSPSGRPLVSVEAPLIVHTPGEAERLLGSRVPVPEVPFWWTEARASTAVPEAEDLAGAFCGRLTLLLGGTTWPPDAATARVVDTPDDGGITAAPAPEGALPAVDVLTDSTAVVIADRPVVALTAWLSDALRATVTSGRALHIVTPPHARLSLPLRTALTGPPNRWVVQDPDHGYYDGLSGAVLRWRDGTFAPALDQGGEAVMAEAFKPSRPTGEQQLTVSFRTHHAPDPDLVLGCGLEAAWRHLTDAAPAGWGTAEPINLPWSPRQLTALARDRAPDPSHLLAVGHPDRPALATLRVQRTSTGLAQEVTLALGLAADAPDPLDAIEPLAEALVARHGLRTMLVTLHQARADLTVPARLEHPPTPVSFTLGAADVRAVGIDHARRPPLPSRPIPLGPAAAPALHYRFGAGTDPAAWADVDRLTRHLAAART</sequence>
<organism evidence="1 2">
    <name type="scientific">Streptomyces spectabilis</name>
    <dbReference type="NCBI Taxonomy" id="68270"/>
    <lineage>
        <taxon>Bacteria</taxon>
        <taxon>Bacillati</taxon>
        <taxon>Actinomycetota</taxon>
        <taxon>Actinomycetes</taxon>
        <taxon>Kitasatosporales</taxon>
        <taxon>Streptomycetaceae</taxon>
        <taxon>Streptomyces</taxon>
    </lineage>
</organism>
<dbReference type="RefSeq" id="WP_144320696.1">
    <property type="nucleotide sequence ID" value="NZ_CP040916.1"/>
</dbReference>
<dbReference type="InterPro" id="IPR046175">
    <property type="entry name" value="DUF6177"/>
</dbReference>
<dbReference type="AlphaFoldDB" id="A0A516RCR2"/>
<gene>
    <name evidence="1" type="ORF">FH965_25125</name>
</gene>
<dbReference type="EMBL" id="CP040916">
    <property type="protein sequence ID" value="QDQ13432.1"/>
    <property type="molecule type" value="Genomic_DNA"/>
</dbReference>
<evidence type="ECO:0000313" key="1">
    <source>
        <dbReference type="EMBL" id="QDQ13432.1"/>
    </source>
</evidence>
<protein>
    <submittedName>
        <fullName evidence="1">Uncharacterized protein</fullName>
    </submittedName>
</protein>
<reference evidence="1 2" key="1">
    <citation type="journal article" date="2019" name="J. Ind. Microbiol. Biotechnol.">
        <title>The complete genomic sequence of Streptomyces spectabilis NRRL-2792 and identification of secondary metabolite biosynthetic gene clusters.</title>
        <authorList>
            <person name="Sinha A."/>
            <person name="Phillips-Salemka S."/>
            <person name="Niraula T.A."/>
            <person name="Short K.A."/>
            <person name="Niraula N.P."/>
        </authorList>
    </citation>
    <scope>NUCLEOTIDE SEQUENCE [LARGE SCALE GENOMIC DNA]</scope>
    <source>
        <strain evidence="1 2">NRRL 2792</strain>
    </source>
</reference>
<proteinExistence type="predicted"/>